<dbReference type="GeneID" id="108817980"/>
<dbReference type="InterPro" id="IPR014721">
    <property type="entry name" value="Ribsml_uS5_D2-typ_fold_subgr"/>
</dbReference>
<organism evidence="10 11">
    <name type="scientific">Raphanus sativus</name>
    <name type="common">Radish</name>
    <name type="synonym">Raphanus raphanistrum var. sativus</name>
    <dbReference type="NCBI Taxonomy" id="3726"/>
    <lineage>
        <taxon>Eukaryota</taxon>
        <taxon>Viridiplantae</taxon>
        <taxon>Streptophyta</taxon>
        <taxon>Embryophyta</taxon>
        <taxon>Tracheophyta</taxon>
        <taxon>Spermatophyta</taxon>
        <taxon>Magnoliopsida</taxon>
        <taxon>eudicotyledons</taxon>
        <taxon>Gunneridae</taxon>
        <taxon>Pentapetalae</taxon>
        <taxon>rosids</taxon>
        <taxon>malvids</taxon>
        <taxon>Brassicales</taxon>
        <taxon>Brassicaceae</taxon>
        <taxon>Brassiceae</taxon>
        <taxon>Raphanus</taxon>
    </lineage>
</organism>
<dbReference type="InterPro" id="IPR020568">
    <property type="entry name" value="Ribosomal_Su5_D2-typ_SF"/>
</dbReference>
<dbReference type="Gene3D" id="3.30.160.20">
    <property type="match status" value="1"/>
</dbReference>
<feature type="region of interest" description="Disordered" evidence="8">
    <location>
        <begin position="82"/>
        <end position="102"/>
    </location>
</feature>
<evidence type="ECO:0000256" key="7">
    <source>
        <dbReference type="RuleBase" id="RU003823"/>
    </source>
</evidence>
<keyword evidence="5 6" id="KW-0687">Ribonucleoprotein</keyword>
<accession>A0A6J0KFG8</accession>
<evidence type="ECO:0000313" key="10">
    <source>
        <dbReference type="Proteomes" id="UP000504610"/>
    </source>
</evidence>
<reference evidence="10" key="1">
    <citation type="journal article" date="2019" name="Database">
        <title>The radish genome database (RadishGD): an integrated information resource for radish genomics.</title>
        <authorList>
            <person name="Yu H.J."/>
            <person name="Baek S."/>
            <person name="Lee Y.J."/>
            <person name="Cho A."/>
            <person name="Mun J.H."/>
        </authorList>
    </citation>
    <scope>NUCLEOTIDE SEQUENCE [LARGE SCALE GENOMIC DNA]</scope>
    <source>
        <strain evidence="10">cv. WK10039</strain>
    </source>
</reference>
<dbReference type="GO" id="GO:1990904">
    <property type="term" value="C:ribonucleoprotein complex"/>
    <property type="evidence" value="ECO:0007669"/>
    <property type="project" value="UniProtKB-UniRule"/>
</dbReference>
<evidence type="ECO:0000256" key="1">
    <source>
        <dbReference type="ARBA" id="ARBA00008945"/>
    </source>
</evidence>
<dbReference type="FunFam" id="3.30.230.10:FF:000002">
    <property type="entry name" value="30S ribosomal protein S5"/>
    <property type="match status" value="1"/>
</dbReference>
<dbReference type="PANTHER" id="PTHR48432">
    <property type="entry name" value="S5 DRBM DOMAIN-CONTAINING PROTEIN"/>
    <property type="match status" value="1"/>
</dbReference>
<dbReference type="RefSeq" id="XP_018446323.1">
    <property type="nucleotide sequence ID" value="XM_018590821.2"/>
</dbReference>
<evidence type="ECO:0000259" key="9">
    <source>
        <dbReference type="PROSITE" id="PS50881"/>
    </source>
</evidence>
<keyword evidence="3" id="KW-0694">RNA-binding</keyword>
<dbReference type="GO" id="GO:0005840">
    <property type="term" value="C:ribosome"/>
    <property type="evidence" value="ECO:0007669"/>
    <property type="project" value="UniProtKB-KW"/>
</dbReference>
<evidence type="ECO:0000256" key="2">
    <source>
        <dbReference type="ARBA" id="ARBA00022730"/>
    </source>
</evidence>
<evidence type="ECO:0000256" key="3">
    <source>
        <dbReference type="ARBA" id="ARBA00022884"/>
    </source>
</evidence>
<reference evidence="11" key="2">
    <citation type="submission" date="2025-08" db="UniProtKB">
        <authorList>
            <consortium name="RefSeq"/>
        </authorList>
    </citation>
    <scope>IDENTIFICATION</scope>
    <source>
        <tissue evidence="11">Leaf</tissue>
    </source>
</reference>
<keyword evidence="10" id="KW-1185">Reference proteome</keyword>
<proteinExistence type="inferred from homology"/>
<feature type="compositionally biased region" description="Basic and acidic residues" evidence="8">
    <location>
        <begin position="82"/>
        <end position="99"/>
    </location>
</feature>
<feature type="domain" description="S5 DRBM" evidence="9">
    <location>
        <begin position="350"/>
        <end position="413"/>
    </location>
</feature>
<evidence type="ECO:0000256" key="6">
    <source>
        <dbReference type="PROSITE-ProRule" id="PRU00268"/>
    </source>
</evidence>
<dbReference type="InterPro" id="IPR013810">
    <property type="entry name" value="Ribosomal_uS5_N"/>
</dbReference>
<evidence type="ECO:0000256" key="5">
    <source>
        <dbReference type="ARBA" id="ARBA00023274"/>
    </source>
</evidence>
<dbReference type="GO" id="GO:0005737">
    <property type="term" value="C:cytoplasm"/>
    <property type="evidence" value="ECO:0007669"/>
    <property type="project" value="UniProtKB-ARBA"/>
</dbReference>
<dbReference type="GO" id="GO:0003729">
    <property type="term" value="F:mRNA binding"/>
    <property type="evidence" value="ECO:0007669"/>
    <property type="project" value="UniProtKB-ARBA"/>
</dbReference>
<feature type="compositionally biased region" description="Basic and acidic residues" evidence="8">
    <location>
        <begin position="121"/>
        <end position="137"/>
    </location>
</feature>
<feature type="compositionally biased region" description="Acidic residues" evidence="8">
    <location>
        <begin position="138"/>
        <end position="148"/>
    </location>
</feature>
<dbReference type="SUPFAM" id="SSF54768">
    <property type="entry name" value="dsRNA-binding domain-like"/>
    <property type="match status" value="1"/>
</dbReference>
<dbReference type="PANTHER" id="PTHR48432:SF1">
    <property type="entry name" value="S5 DRBM DOMAIN-CONTAINING PROTEIN"/>
    <property type="match status" value="1"/>
</dbReference>
<gene>
    <name evidence="11" type="primary">LOC108817980</name>
</gene>
<dbReference type="Proteomes" id="UP000504610">
    <property type="component" value="Chromosome 2"/>
</dbReference>
<dbReference type="AlphaFoldDB" id="A0A6J0KFG8"/>
<dbReference type="PROSITE" id="PS50881">
    <property type="entry name" value="S5_DSRBD"/>
    <property type="match status" value="1"/>
</dbReference>
<feature type="region of interest" description="Disordered" evidence="8">
    <location>
        <begin position="121"/>
        <end position="148"/>
    </location>
</feature>
<evidence type="ECO:0000313" key="11">
    <source>
        <dbReference type="RefSeq" id="XP_018446323.1"/>
    </source>
</evidence>
<dbReference type="Gene3D" id="3.30.230.10">
    <property type="match status" value="1"/>
</dbReference>
<keyword evidence="2" id="KW-0699">rRNA-binding</keyword>
<dbReference type="InterPro" id="IPR000851">
    <property type="entry name" value="Ribosomal_uS5"/>
</dbReference>
<evidence type="ECO:0000256" key="8">
    <source>
        <dbReference type="SAM" id="MobiDB-lite"/>
    </source>
</evidence>
<dbReference type="Pfam" id="PF00333">
    <property type="entry name" value="Ribosomal_S5"/>
    <property type="match status" value="1"/>
</dbReference>
<dbReference type="GO" id="GO:0006412">
    <property type="term" value="P:translation"/>
    <property type="evidence" value="ECO:0007669"/>
    <property type="project" value="InterPro"/>
</dbReference>
<evidence type="ECO:0000256" key="4">
    <source>
        <dbReference type="ARBA" id="ARBA00022980"/>
    </source>
</evidence>
<dbReference type="Pfam" id="PF03719">
    <property type="entry name" value="Ribosomal_S5_C"/>
    <property type="match status" value="1"/>
</dbReference>
<dbReference type="OrthoDB" id="309483at2759"/>
<dbReference type="InterPro" id="IPR005324">
    <property type="entry name" value="Ribosomal_uS5_C"/>
</dbReference>
<dbReference type="FunFam" id="3.30.160.20:FF:000039">
    <property type="entry name" value="30S ribosomal protein S5"/>
    <property type="match status" value="1"/>
</dbReference>
<dbReference type="SUPFAM" id="SSF54211">
    <property type="entry name" value="Ribosomal protein S5 domain 2-like"/>
    <property type="match status" value="1"/>
</dbReference>
<name>A0A6J0KFG8_RAPSA</name>
<keyword evidence="4 6" id="KW-0689">Ribosomal protein</keyword>
<comment type="similarity">
    <text evidence="1 7">Belongs to the universal ribosomal protein uS5 family.</text>
</comment>
<protein>
    <submittedName>
        <fullName evidence="11">Uncharacterized protein LOC108817980</fullName>
    </submittedName>
</protein>
<sequence length="507" mass="58542">MSFRARASSWTRLLLRRRNPRYSSSPQICSLDASGSAFPTRITPWISSQSHRFSSSSSSFASTISPAEADRVVRDLLAEVEKEKQREREERQRQGLDCKDIDDEDEEDYLGIEPFIERLKKQNSKDDGGELNRREESSDSDSELDEVDWDEERKKEDVFNKKFQRHKELLQTLTKSETLDEAYKWMTKLDKFEEKHFKLGPEYRVIGELMNRLKVAQGKDKFVLQQKINRAMRLVEWKEAFDPNNPANYGVIERDNVQGGGEDKEERLVAAADGDKDDDNEEEFDDMKERDDILLEKLNSIDKKLESKLSELDHTFGKKGKRLEEEIRDLAEERNALTEKKRQPLYRKGYDVHVIDVKKVAKVTKGGRVERYTALMVCGNYEGVIGYAKAKAETGQAAMQKAYEKCFQNLHYIERHEEHTIAHAIQTSYKKTKLYLWPAPTTTGMKAGRVVKTMLLLAGFKNIKSKVIGSRNSYNTVKAVLKALNAVETPKDVQEKFGRTVVEKYLL</sequence>
<dbReference type="GO" id="GO:0019843">
    <property type="term" value="F:rRNA binding"/>
    <property type="evidence" value="ECO:0007669"/>
    <property type="project" value="UniProtKB-KW"/>
</dbReference>
<dbReference type="KEGG" id="rsz:108817980"/>
<dbReference type="GO" id="GO:0003735">
    <property type="term" value="F:structural constituent of ribosome"/>
    <property type="evidence" value="ECO:0007669"/>
    <property type="project" value="UniProtKB-UniRule"/>
</dbReference>